<accession>A0ABW1XKJ2</accession>
<proteinExistence type="predicted"/>
<dbReference type="RefSeq" id="WP_165490743.1">
    <property type="nucleotide sequence ID" value="NZ_JBHSUS010000001.1"/>
</dbReference>
<feature type="signal peptide" evidence="2">
    <location>
        <begin position="1"/>
        <end position="20"/>
    </location>
</feature>
<dbReference type="InterPro" id="IPR011250">
    <property type="entry name" value="OMP/PagP_B-barrel"/>
</dbReference>
<name>A0ABW1XKJ2_9ALTE</name>
<dbReference type="SUPFAM" id="SSF56925">
    <property type="entry name" value="OMPA-like"/>
    <property type="match status" value="1"/>
</dbReference>
<feature type="domain" description="Outer membrane protein beta-barrel" evidence="3">
    <location>
        <begin position="5"/>
        <end position="150"/>
    </location>
</feature>
<comment type="caution">
    <text evidence="4">The sequence shown here is derived from an EMBL/GenBank/DDBJ whole genome shotgun (WGS) entry which is preliminary data.</text>
</comment>
<dbReference type="EMBL" id="JBHSUS010000001">
    <property type="protein sequence ID" value="MFC6440324.1"/>
    <property type="molecule type" value="Genomic_DNA"/>
</dbReference>
<evidence type="ECO:0000256" key="1">
    <source>
        <dbReference type="ARBA" id="ARBA00022729"/>
    </source>
</evidence>
<dbReference type="InterPro" id="IPR027385">
    <property type="entry name" value="Beta-barrel_OMP"/>
</dbReference>
<protein>
    <submittedName>
        <fullName evidence="4">Outer membrane beta-barrel protein</fullName>
    </submittedName>
</protein>
<dbReference type="Gene3D" id="2.40.160.20">
    <property type="match status" value="1"/>
</dbReference>
<gene>
    <name evidence="4" type="ORF">ACFP85_09215</name>
</gene>
<organism evidence="4 5">
    <name type="scientific">Pseudobowmanella zhangzhouensis</name>
    <dbReference type="NCBI Taxonomy" id="1537679"/>
    <lineage>
        <taxon>Bacteria</taxon>
        <taxon>Pseudomonadati</taxon>
        <taxon>Pseudomonadota</taxon>
        <taxon>Gammaproteobacteria</taxon>
        <taxon>Alteromonadales</taxon>
        <taxon>Alteromonadaceae</taxon>
    </lineage>
</organism>
<evidence type="ECO:0000256" key="2">
    <source>
        <dbReference type="SAM" id="SignalP"/>
    </source>
</evidence>
<sequence>MKKFAAVLALGLCASTFAQAETAPNWKFVEGGWAQAEFLGVNMNGFNLGGSAEVNENVFLRGDFTQVSKSGVDLDWTSLGGGYIFSVNNTTDMYVGVSYERVGADDGEDDMSDSGYGVQAGVKSMLTDNFELNGEVGYVSIDGESETMFTIGGQFYVNKQFAIGASYKQMDLDGIDFSVTKLTARYSF</sequence>
<dbReference type="Proteomes" id="UP001596364">
    <property type="component" value="Unassembled WGS sequence"/>
</dbReference>
<evidence type="ECO:0000313" key="4">
    <source>
        <dbReference type="EMBL" id="MFC6440324.1"/>
    </source>
</evidence>
<reference evidence="5" key="1">
    <citation type="journal article" date="2019" name="Int. J. Syst. Evol. Microbiol.">
        <title>The Global Catalogue of Microorganisms (GCM) 10K type strain sequencing project: providing services to taxonomists for standard genome sequencing and annotation.</title>
        <authorList>
            <consortium name="The Broad Institute Genomics Platform"/>
            <consortium name="The Broad Institute Genome Sequencing Center for Infectious Disease"/>
            <person name="Wu L."/>
            <person name="Ma J."/>
        </authorList>
    </citation>
    <scope>NUCLEOTIDE SEQUENCE [LARGE SCALE GENOMIC DNA]</scope>
    <source>
        <strain evidence="5">CGMCC 1.16031</strain>
    </source>
</reference>
<dbReference type="Pfam" id="PF13505">
    <property type="entry name" value="OMP_b-brl"/>
    <property type="match status" value="1"/>
</dbReference>
<keyword evidence="5" id="KW-1185">Reference proteome</keyword>
<evidence type="ECO:0000259" key="3">
    <source>
        <dbReference type="Pfam" id="PF13505"/>
    </source>
</evidence>
<feature type="chain" id="PRO_5046400101" evidence="2">
    <location>
        <begin position="21"/>
        <end position="188"/>
    </location>
</feature>
<keyword evidence="1 2" id="KW-0732">Signal</keyword>
<evidence type="ECO:0000313" key="5">
    <source>
        <dbReference type="Proteomes" id="UP001596364"/>
    </source>
</evidence>